<proteinExistence type="predicted"/>
<protein>
    <submittedName>
        <fullName evidence="1">Uncharacterized protein</fullName>
    </submittedName>
</protein>
<reference evidence="2" key="1">
    <citation type="journal article" date="2017" name="Med. Chem. Commun.">
        <title>Nonomuraea sp. ATCC 55076 harbours the largest actinomycete chromosome to date and the kistamicin biosynthetic gene cluster.</title>
        <authorList>
            <person name="Nazari B."/>
            <person name="Forneris C.C."/>
            <person name="Gibson M.I."/>
            <person name="Moon K."/>
            <person name="Schramma K.R."/>
            <person name="Seyedsayamdost M.R."/>
        </authorList>
    </citation>
    <scope>NUCLEOTIDE SEQUENCE [LARGE SCALE GENOMIC DNA]</scope>
    <source>
        <strain evidence="2">ATCC 55076</strain>
    </source>
</reference>
<evidence type="ECO:0000313" key="2">
    <source>
        <dbReference type="Proteomes" id="UP000190797"/>
    </source>
</evidence>
<dbReference type="AlphaFoldDB" id="A0A1U9ZX75"/>
<name>A0A1U9ZX75_9ACTN</name>
<dbReference type="KEGG" id="noa:BKM31_14705"/>
<keyword evidence="2" id="KW-1185">Reference proteome</keyword>
<dbReference type="Proteomes" id="UP000190797">
    <property type="component" value="Chromosome"/>
</dbReference>
<dbReference type="OrthoDB" id="8116259at2"/>
<dbReference type="STRING" id="1909395.BKM31_14705"/>
<accession>A0A1U9ZX75</accession>
<sequence>MDHLTSLARLHTRRLSFIMATVLDPAVPLDVPFGKDPDYTNLGFRASVDQHLHQLLKELHPGYVPVGRREHSRAADSAVTLVTYLLKTREPSHPWRCHHHRRQVSSRVPVTVTVAF</sequence>
<dbReference type="RefSeq" id="WP_080038700.1">
    <property type="nucleotide sequence ID" value="NZ_CP017717.1"/>
</dbReference>
<gene>
    <name evidence="1" type="ORF">BKM31_14705</name>
</gene>
<evidence type="ECO:0000313" key="1">
    <source>
        <dbReference type="EMBL" id="AQZ62542.1"/>
    </source>
</evidence>
<dbReference type="EMBL" id="CP017717">
    <property type="protein sequence ID" value="AQZ62542.1"/>
    <property type="molecule type" value="Genomic_DNA"/>
</dbReference>
<organism evidence="1 2">
    <name type="scientific">[Actinomadura] parvosata subsp. kistnae</name>
    <dbReference type="NCBI Taxonomy" id="1909395"/>
    <lineage>
        <taxon>Bacteria</taxon>
        <taxon>Bacillati</taxon>
        <taxon>Actinomycetota</taxon>
        <taxon>Actinomycetes</taxon>
        <taxon>Streptosporangiales</taxon>
        <taxon>Streptosporangiaceae</taxon>
        <taxon>Nonomuraea</taxon>
    </lineage>
</organism>